<dbReference type="GO" id="GO:0009055">
    <property type="term" value="F:electron transfer activity"/>
    <property type="evidence" value="ECO:0007669"/>
    <property type="project" value="InterPro"/>
</dbReference>
<sequence length="209" mass="21165">MTPSPEDALLRAPRPAAAPPQAREQADPSERSQPIPLLVAAITLAMVLGGAAYILLSEPFGAPGLGDRRTIADLRPAAGAAAGSADGKQVFAGNCASCHQATGKGLPGVFPPLAGSEWVTGDERVLANILLHGVDGELTVAGTTYKGSMPSFKQLGDAELAAVASYIRAEWGNTAGAIKPEAIAAERKAASRDAPFKGGAELKALTSGS</sequence>
<dbReference type="PANTHER" id="PTHR35008">
    <property type="entry name" value="BLL4482 PROTEIN-RELATED"/>
    <property type="match status" value="1"/>
</dbReference>
<dbReference type="GO" id="GO:0046872">
    <property type="term" value="F:metal ion binding"/>
    <property type="evidence" value="ECO:0007669"/>
    <property type="project" value="UniProtKB-KW"/>
</dbReference>
<feature type="domain" description="Cytochrome c" evidence="7">
    <location>
        <begin position="82"/>
        <end position="171"/>
    </location>
</feature>
<accession>A0A7X6DIR8</accession>
<dbReference type="PROSITE" id="PS51007">
    <property type="entry name" value="CYTC"/>
    <property type="match status" value="1"/>
</dbReference>
<protein>
    <submittedName>
        <fullName evidence="8">Cytochrome c</fullName>
    </submittedName>
</protein>
<dbReference type="Pfam" id="PF00034">
    <property type="entry name" value="Cytochrom_C"/>
    <property type="match status" value="1"/>
</dbReference>
<dbReference type="AlphaFoldDB" id="A0A7X6DIR8"/>
<gene>
    <name evidence="8" type="ORF">RAMLITH_19090</name>
</gene>
<keyword evidence="6" id="KW-1133">Transmembrane helix</keyword>
<reference evidence="8 9" key="1">
    <citation type="journal article" date="2020" name="Nature">
        <title>Bacterial chemolithoautotrophy via manganese oxidation.</title>
        <authorList>
            <person name="Yu H."/>
            <person name="Leadbetter J.R."/>
        </authorList>
    </citation>
    <scope>NUCLEOTIDE SEQUENCE [LARGE SCALE GENOMIC DNA]</scope>
    <source>
        <strain evidence="8 9">RBP-1</strain>
    </source>
</reference>
<evidence type="ECO:0000259" key="7">
    <source>
        <dbReference type="PROSITE" id="PS51007"/>
    </source>
</evidence>
<feature type="compositionally biased region" description="Low complexity" evidence="5">
    <location>
        <begin position="1"/>
        <end position="23"/>
    </location>
</feature>
<dbReference type="InterPro" id="IPR036909">
    <property type="entry name" value="Cyt_c-like_dom_sf"/>
</dbReference>
<proteinExistence type="predicted"/>
<evidence type="ECO:0000256" key="6">
    <source>
        <dbReference type="SAM" id="Phobius"/>
    </source>
</evidence>
<evidence type="ECO:0000256" key="5">
    <source>
        <dbReference type="SAM" id="MobiDB-lite"/>
    </source>
</evidence>
<feature type="region of interest" description="Disordered" evidence="5">
    <location>
        <begin position="1"/>
        <end position="31"/>
    </location>
</feature>
<dbReference type="GO" id="GO:0020037">
    <property type="term" value="F:heme binding"/>
    <property type="evidence" value="ECO:0007669"/>
    <property type="project" value="InterPro"/>
</dbReference>
<dbReference type="InterPro" id="IPR051459">
    <property type="entry name" value="Cytochrome_c-type_DH"/>
</dbReference>
<keyword evidence="2 4" id="KW-0479">Metal-binding</keyword>
<dbReference type="PANTHER" id="PTHR35008:SF8">
    <property type="entry name" value="ALCOHOL DEHYDROGENASE CYTOCHROME C SUBUNIT"/>
    <property type="match status" value="1"/>
</dbReference>
<dbReference type="RefSeq" id="WP_168109065.1">
    <property type="nucleotide sequence ID" value="NZ_VTOX01000008.1"/>
</dbReference>
<keyword evidence="6" id="KW-0472">Membrane</keyword>
<keyword evidence="9" id="KW-1185">Reference proteome</keyword>
<evidence type="ECO:0000256" key="3">
    <source>
        <dbReference type="ARBA" id="ARBA00023004"/>
    </source>
</evidence>
<dbReference type="EMBL" id="VTOX01000008">
    <property type="protein sequence ID" value="NKE67932.1"/>
    <property type="molecule type" value="Genomic_DNA"/>
</dbReference>
<feature type="transmembrane region" description="Helical" evidence="6">
    <location>
        <begin position="35"/>
        <end position="56"/>
    </location>
</feature>
<evidence type="ECO:0000313" key="8">
    <source>
        <dbReference type="EMBL" id="NKE67932.1"/>
    </source>
</evidence>
<dbReference type="Gene3D" id="1.10.760.10">
    <property type="entry name" value="Cytochrome c-like domain"/>
    <property type="match status" value="1"/>
</dbReference>
<keyword evidence="3 4" id="KW-0408">Iron</keyword>
<evidence type="ECO:0000256" key="4">
    <source>
        <dbReference type="PROSITE-ProRule" id="PRU00433"/>
    </source>
</evidence>
<evidence type="ECO:0000313" key="9">
    <source>
        <dbReference type="Proteomes" id="UP000521868"/>
    </source>
</evidence>
<evidence type="ECO:0000256" key="2">
    <source>
        <dbReference type="ARBA" id="ARBA00022723"/>
    </source>
</evidence>
<name>A0A7X6DIR8_9BURK</name>
<keyword evidence="1 4" id="KW-0349">Heme</keyword>
<dbReference type="Proteomes" id="UP000521868">
    <property type="component" value="Unassembled WGS sequence"/>
</dbReference>
<comment type="caution">
    <text evidence="8">The sequence shown here is derived from an EMBL/GenBank/DDBJ whole genome shotgun (WGS) entry which is preliminary data.</text>
</comment>
<dbReference type="InterPro" id="IPR009056">
    <property type="entry name" value="Cyt_c-like_dom"/>
</dbReference>
<organism evidence="8 9">
    <name type="scientific">Ramlibacter lithotrophicus</name>
    <dbReference type="NCBI Taxonomy" id="2606681"/>
    <lineage>
        <taxon>Bacteria</taxon>
        <taxon>Pseudomonadati</taxon>
        <taxon>Pseudomonadota</taxon>
        <taxon>Betaproteobacteria</taxon>
        <taxon>Burkholderiales</taxon>
        <taxon>Comamonadaceae</taxon>
        <taxon>Ramlibacter</taxon>
    </lineage>
</organism>
<evidence type="ECO:0000256" key="1">
    <source>
        <dbReference type="ARBA" id="ARBA00022617"/>
    </source>
</evidence>
<keyword evidence="6" id="KW-0812">Transmembrane</keyword>
<dbReference type="SUPFAM" id="SSF46626">
    <property type="entry name" value="Cytochrome c"/>
    <property type="match status" value="1"/>
</dbReference>